<name>A0ABV0UIC4_9TELE</name>
<keyword evidence="4" id="KW-1185">Reference proteome</keyword>
<feature type="region of interest" description="Disordered" evidence="1">
    <location>
        <begin position="88"/>
        <end position="113"/>
    </location>
</feature>
<sequence length="113" mass="12998">MHTYTKMCLYFSFTVLGLCYCLFPLSATKLAVVLVVYWQITAKKWSLLVSHKQRATFYLNGFGRWNHHGRKWDKTVVSNGDLLQRETPIRSHEATATGMEEPAQKQMTDSNPA</sequence>
<comment type="caution">
    <text evidence="3">The sequence shown here is derived from an EMBL/GenBank/DDBJ whole genome shotgun (WGS) entry which is preliminary data.</text>
</comment>
<evidence type="ECO:0000256" key="2">
    <source>
        <dbReference type="SAM" id="Phobius"/>
    </source>
</evidence>
<organism evidence="3 4">
    <name type="scientific">Ilyodon furcidens</name>
    <name type="common">goldbreast splitfin</name>
    <dbReference type="NCBI Taxonomy" id="33524"/>
    <lineage>
        <taxon>Eukaryota</taxon>
        <taxon>Metazoa</taxon>
        <taxon>Chordata</taxon>
        <taxon>Craniata</taxon>
        <taxon>Vertebrata</taxon>
        <taxon>Euteleostomi</taxon>
        <taxon>Actinopterygii</taxon>
        <taxon>Neopterygii</taxon>
        <taxon>Teleostei</taxon>
        <taxon>Neoteleostei</taxon>
        <taxon>Acanthomorphata</taxon>
        <taxon>Ovalentaria</taxon>
        <taxon>Atherinomorphae</taxon>
        <taxon>Cyprinodontiformes</taxon>
        <taxon>Goodeidae</taxon>
        <taxon>Ilyodon</taxon>
    </lineage>
</organism>
<dbReference type="EMBL" id="JAHRIQ010072082">
    <property type="protein sequence ID" value="MEQ2244995.1"/>
    <property type="molecule type" value="Genomic_DNA"/>
</dbReference>
<evidence type="ECO:0000256" key="1">
    <source>
        <dbReference type="SAM" id="MobiDB-lite"/>
    </source>
</evidence>
<reference evidence="3 4" key="1">
    <citation type="submission" date="2021-06" db="EMBL/GenBank/DDBJ databases">
        <authorList>
            <person name="Palmer J.M."/>
        </authorList>
    </citation>
    <scope>NUCLEOTIDE SEQUENCE [LARGE SCALE GENOMIC DNA]</scope>
    <source>
        <strain evidence="4">if_2019</strain>
        <tissue evidence="3">Muscle</tissue>
    </source>
</reference>
<proteinExistence type="predicted"/>
<keyword evidence="2" id="KW-0812">Transmembrane</keyword>
<dbReference type="Proteomes" id="UP001482620">
    <property type="component" value="Unassembled WGS sequence"/>
</dbReference>
<evidence type="ECO:0000313" key="4">
    <source>
        <dbReference type="Proteomes" id="UP001482620"/>
    </source>
</evidence>
<gene>
    <name evidence="3" type="ORF">ILYODFUR_022922</name>
</gene>
<feature type="transmembrane region" description="Helical" evidence="2">
    <location>
        <begin position="12"/>
        <end position="38"/>
    </location>
</feature>
<keyword evidence="2" id="KW-0472">Membrane</keyword>
<protein>
    <submittedName>
        <fullName evidence="3">Uncharacterized protein</fullName>
    </submittedName>
</protein>
<evidence type="ECO:0000313" key="3">
    <source>
        <dbReference type="EMBL" id="MEQ2244995.1"/>
    </source>
</evidence>
<accession>A0ABV0UIC4</accession>
<keyword evidence="2" id="KW-1133">Transmembrane helix</keyword>